<name>A0A385YWU2_9BACL</name>
<dbReference type="PANTHER" id="PTHR32305:SF15">
    <property type="entry name" value="PROTEIN RHSA-RELATED"/>
    <property type="match status" value="1"/>
</dbReference>
<dbReference type="InterPro" id="IPR022385">
    <property type="entry name" value="Rhs_assc_core"/>
</dbReference>
<dbReference type="EMBL" id="CP032418">
    <property type="protein sequence ID" value="AYC29982.1"/>
    <property type="molecule type" value="Genomic_DNA"/>
</dbReference>
<protein>
    <submittedName>
        <fullName evidence="1">RHS repeat-associated core domain-containing protein</fullName>
    </submittedName>
</protein>
<reference evidence="2" key="1">
    <citation type="submission" date="2018-09" db="EMBL/GenBank/DDBJ databases">
        <authorList>
            <person name="Zhu H."/>
        </authorList>
    </citation>
    <scope>NUCLEOTIDE SEQUENCE [LARGE SCALE GENOMIC DNA]</scope>
    <source>
        <strain evidence="2">K2R23-3</strain>
    </source>
</reference>
<dbReference type="Gene3D" id="2.180.10.10">
    <property type="entry name" value="RHS repeat-associated core"/>
    <property type="match status" value="1"/>
</dbReference>
<organism evidence="1 2">
    <name type="scientific">Paenisporosarcina cavernae</name>
    <dbReference type="NCBI Taxonomy" id="2320858"/>
    <lineage>
        <taxon>Bacteria</taxon>
        <taxon>Bacillati</taxon>
        <taxon>Bacillota</taxon>
        <taxon>Bacilli</taxon>
        <taxon>Bacillales</taxon>
        <taxon>Caryophanaceae</taxon>
        <taxon>Paenisporosarcina</taxon>
    </lineage>
</organism>
<dbReference type="KEGG" id="paek:D3873_08885"/>
<evidence type="ECO:0000313" key="2">
    <source>
        <dbReference type="Proteomes" id="UP000265725"/>
    </source>
</evidence>
<dbReference type="AlphaFoldDB" id="A0A385YWU2"/>
<dbReference type="InterPro" id="IPR050708">
    <property type="entry name" value="T6SS_VgrG/RHS"/>
</dbReference>
<dbReference type="NCBIfam" id="TIGR03696">
    <property type="entry name" value="Rhs_assc_core"/>
    <property type="match status" value="1"/>
</dbReference>
<dbReference type="PANTHER" id="PTHR32305">
    <property type="match status" value="1"/>
</dbReference>
<dbReference type="Proteomes" id="UP000265725">
    <property type="component" value="Chromosome"/>
</dbReference>
<proteinExistence type="predicted"/>
<sequence length="549" mass="61314">MHGYLFYPAHDPNLKTTGGLLYYQYDEQRNVSEVTDRHGDIIEQYRYDAFGGIFTGTTTPYNHHGYTGMRYDGKTGLVDLNARWYNPTAGKFLSEDTYPGELALPQTQNRYSYALNNPINLWDPSGHVAVGVDEGTGAIPSWVRAQRDYDSIEKQNGLFTNYHYWDFVGMNKTTSDTRLVKEVMEARQYTQTYQRDVSNTWTYDYTKMTTITIDDLERKYDDDYHSTETFRENYTEEWIDFISAEEIAGQNAEEIAKYGAPASAKMLGIKISRPDAFDSYVDRERNKHLRQIQPSGPKNHTKKYYDELFQKWWDGDNSIYGNADPITQQELNRRIGEKALPLGPSYFANGLLTGIGFAPISFGGVLGVGAKAFPRASSAIKESKVLTITLGTVDDGVKWVNNKIDAITNVIKNKTGSIPKGTVKGTYSPANPGPLKQSVAETFSGATYKQIALTEDTTFYRVYGGEAGKVGSYMTRVPQNGGIQSQIDLALKPEWGNTTQYVTKVVVPKGNVIYEGTAAPQTINGGAGHLIGGGNQVYIPEVNANWFSK</sequence>
<gene>
    <name evidence="1" type="ORF">D3873_08885</name>
</gene>
<evidence type="ECO:0000313" key="1">
    <source>
        <dbReference type="EMBL" id="AYC29982.1"/>
    </source>
</evidence>
<keyword evidence="2" id="KW-1185">Reference proteome</keyword>
<accession>A0A385YWU2</accession>
<dbReference type="OrthoDB" id="41445at2"/>